<evidence type="ECO:0000313" key="9">
    <source>
        <dbReference type="EnsemblMetazoa" id="RPRC010106-PA"/>
    </source>
</evidence>
<evidence type="ECO:0000256" key="4">
    <source>
        <dbReference type="ARBA" id="ARBA00022840"/>
    </source>
</evidence>
<dbReference type="OMA" id="PCLGLQW"/>
<keyword evidence="2" id="KW-0547">Nucleotide-binding</keyword>
<dbReference type="EnsemblMetazoa" id="RPRC010106-RA">
    <property type="protein sequence ID" value="RPRC010106-PA"/>
    <property type="gene ID" value="RPRC010106"/>
</dbReference>
<protein>
    <submittedName>
        <fullName evidence="8 9">Putative dna repair protein rhp57</fullName>
    </submittedName>
</protein>
<dbReference type="Gene3D" id="3.40.50.300">
    <property type="entry name" value="P-loop containing nucleotide triphosphate hydrolases"/>
    <property type="match status" value="1"/>
</dbReference>
<evidence type="ECO:0000259" key="7">
    <source>
        <dbReference type="PROSITE" id="PS50162"/>
    </source>
</evidence>
<dbReference type="Proteomes" id="UP000015103">
    <property type="component" value="Unassembled WGS sequence"/>
</dbReference>
<dbReference type="GeneID" id="141455192"/>
<proteinExistence type="evidence at transcript level"/>
<dbReference type="FunCoup" id="R4FND4">
    <property type="interactions" value="642"/>
</dbReference>
<evidence type="ECO:0000256" key="5">
    <source>
        <dbReference type="ARBA" id="ARBA00023204"/>
    </source>
</evidence>
<dbReference type="Pfam" id="PF08423">
    <property type="entry name" value="Rad51"/>
    <property type="match status" value="1"/>
</dbReference>
<dbReference type="HOGENOM" id="CLU_041732_1_0_1"/>
<dbReference type="RefSeq" id="XP_073986156.1">
    <property type="nucleotide sequence ID" value="XM_074130055.1"/>
</dbReference>
<dbReference type="GO" id="GO:0005524">
    <property type="term" value="F:ATP binding"/>
    <property type="evidence" value="ECO:0007669"/>
    <property type="project" value="UniProtKB-KW"/>
</dbReference>
<dbReference type="RefSeq" id="XP_073986154.1">
    <property type="nucleotide sequence ID" value="XM_074130053.1"/>
</dbReference>
<dbReference type="RefSeq" id="XP_073986155.1">
    <property type="nucleotide sequence ID" value="XM_074130054.1"/>
</dbReference>
<accession>R4FND4</accession>
<dbReference type="EMBL" id="ACPB03008041">
    <property type="status" value="NOT_ANNOTATED_CDS"/>
    <property type="molecule type" value="Genomic_DNA"/>
</dbReference>
<evidence type="ECO:0000256" key="3">
    <source>
        <dbReference type="ARBA" id="ARBA00022763"/>
    </source>
</evidence>
<reference evidence="9" key="3">
    <citation type="submission" date="2015-05" db="UniProtKB">
        <authorList>
            <consortium name="EnsemblMetazoa"/>
        </authorList>
    </citation>
    <scope>IDENTIFICATION</scope>
</reference>
<dbReference type="eggNOG" id="KOG1564">
    <property type="taxonomic scope" value="Eukaryota"/>
</dbReference>
<dbReference type="STRING" id="13249.R4FND4"/>
<dbReference type="GO" id="GO:0033065">
    <property type="term" value="C:Rad51C-XRCC3 complex"/>
    <property type="evidence" value="ECO:0007669"/>
    <property type="project" value="TreeGrafter"/>
</dbReference>
<dbReference type="InterPro" id="IPR027417">
    <property type="entry name" value="P-loop_NTPase"/>
</dbReference>
<dbReference type="PROSITE" id="PS50162">
    <property type="entry name" value="RECA_2"/>
    <property type="match status" value="1"/>
</dbReference>
<dbReference type="GO" id="GO:0005657">
    <property type="term" value="C:replication fork"/>
    <property type="evidence" value="ECO:0007669"/>
    <property type="project" value="TreeGrafter"/>
</dbReference>
<dbReference type="GO" id="GO:0140664">
    <property type="term" value="F:ATP-dependent DNA damage sensor activity"/>
    <property type="evidence" value="ECO:0007669"/>
    <property type="project" value="InterPro"/>
</dbReference>
<dbReference type="GO" id="GO:0090656">
    <property type="term" value="P:t-circle formation"/>
    <property type="evidence" value="ECO:0007669"/>
    <property type="project" value="TreeGrafter"/>
</dbReference>
<sequence>MDIINLSLLDKRLQCELEKAGNLSCRKLIEMDKIEFQKSGNFSLKDIEMIKTVAASILLPYGFRTAKESEEIFKDKWRKITLGCSYLDDILAGGVPVRGITELSGESGVGKTQICLQLSMTVQYPIEFGGLNASAIYICTEDRFPSVRLQQMLTKFTQESTALNNALEDHNFSDNILIDHVADFEGIQNCLFKRLPAYIANSRNKIGLIVIDSIAAIFRSEYTMKEFIHRANDMRTIGMQLHKLADKYNIAIVCVNQVTDACDNGVTVPALGLAWANLVTTKLHLSVDQDKVRNLQVLHAPHLAPAAAKFVIVESGISSVNLND</sequence>
<dbReference type="SUPFAM" id="SSF52540">
    <property type="entry name" value="P-loop containing nucleoside triphosphate hydrolases"/>
    <property type="match status" value="1"/>
</dbReference>
<dbReference type="CDD" id="cd19491">
    <property type="entry name" value="XRCC3"/>
    <property type="match status" value="1"/>
</dbReference>
<dbReference type="PIRSF" id="PIRSF005856">
    <property type="entry name" value="Rad51"/>
    <property type="match status" value="1"/>
</dbReference>
<dbReference type="EMBL" id="GAHY01001339">
    <property type="protein sequence ID" value="JAA76171.1"/>
    <property type="molecule type" value="mRNA"/>
</dbReference>
<evidence type="ECO:0000256" key="2">
    <source>
        <dbReference type="ARBA" id="ARBA00022741"/>
    </source>
</evidence>
<keyword evidence="3" id="KW-0227">DNA damage</keyword>
<dbReference type="InterPro" id="IPR047348">
    <property type="entry name" value="XRCC3-like_C"/>
</dbReference>
<dbReference type="InterPro" id="IPR020588">
    <property type="entry name" value="RecA_ATP-bd"/>
</dbReference>
<dbReference type="InterPro" id="IPR016467">
    <property type="entry name" value="DNA_recomb/repair_RecA-like"/>
</dbReference>
<dbReference type="GO" id="GO:0045003">
    <property type="term" value="P:double-strand break repair via synthesis-dependent strand annealing"/>
    <property type="evidence" value="ECO:0007669"/>
    <property type="project" value="TreeGrafter"/>
</dbReference>
<feature type="domain" description="RecA family profile 1" evidence="7">
    <location>
        <begin position="76"/>
        <end position="258"/>
    </location>
</feature>
<dbReference type="PANTHER" id="PTHR46487:SF1">
    <property type="entry name" value="DNA REPAIR PROTEIN XRCC3"/>
    <property type="match status" value="1"/>
</dbReference>
<dbReference type="GO" id="GO:0071140">
    <property type="term" value="P:resolution of mitotic recombination intermediates"/>
    <property type="evidence" value="ECO:0007669"/>
    <property type="project" value="TreeGrafter"/>
</dbReference>
<dbReference type="PANTHER" id="PTHR46487">
    <property type="entry name" value="DNA REPAIR PROTEIN XRCC3"/>
    <property type="match status" value="1"/>
</dbReference>
<keyword evidence="10" id="KW-1185">Reference proteome</keyword>
<dbReference type="VEuPathDB" id="VectorBase:RPRC010106"/>
<keyword evidence="5" id="KW-0234">DNA repair</keyword>
<dbReference type="AlphaFoldDB" id="R4FND4"/>
<evidence type="ECO:0000256" key="1">
    <source>
        <dbReference type="ARBA" id="ARBA00004123"/>
    </source>
</evidence>
<reference evidence="10" key="2">
    <citation type="submission" date="2015-04" db="EMBL/GenBank/DDBJ databases">
        <authorList>
            <person name="Wilson R.K."/>
            <person name="Warren W."/>
            <person name="Dotson E."/>
            <person name="Oliveira P.L."/>
        </authorList>
    </citation>
    <scope>NUCLEOTIDE SEQUENCE</scope>
</reference>
<dbReference type="GO" id="GO:0000722">
    <property type="term" value="P:telomere maintenance via recombination"/>
    <property type="evidence" value="ECO:0007669"/>
    <property type="project" value="TreeGrafter"/>
</dbReference>
<dbReference type="InterPro" id="IPR013632">
    <property type="entry name" value="Rad51_C"/>
</dbReference>
<dbReference type="RefSeq" id="XP_073986153.1">
    <property type="nucleotide sequence ID" value="XM_074130052.1"/>
</dbReference>
<dbReference type="InParanoid" id="R4FND4"/>
<comment type="subcellular location">
    <subcellularLocation>
        <location evidence="1">Nucleus</location>
    </subcellularLocation>
</comment>
<name>R4FND4_RHOPR</name>
<evidence type="ECO:0000256" key="6">
    <source>
        <dbReference type="ARBA" id="ARBA00023242"/>
    </source>
</evidence>
<evidence type="ECO:0000313" key="8">
    <source>
        <dbReference type="EMBL" id="JAA76171.1"/>
    </source>
</evidence>
<keyword evidence="6" id="KW-0539">Nucleus</keyword>
<reference evidence="8" key="1">
    <citation type="submission" date="2013-04" db="EMBL/GenBank/DDBJ databases">
        <title>An insight into the transcriptome of the digestive tract of the blood sucking bug, Rhodnius prolixus.</title>
        <authorList>
            <person name="Ribeiro J.M.C."/>
            <person name="Genta F.A."/>
            <person name="Sorgine M.H.F."/>
            <person name="Paiva-Silva G.O."/>
            <person name="Majerowicz D."/>
            <person name="Medeiros M."/>
            <person name="Koerich L."/>
            <person name="Terra W.R."/>
            <person name="Ferreira C."/>
            <person name="Pimentel A.C."/>
            <person name="Bisch P.M."/>
            <person name="Diniz M.M.P."/>
            <person name="Nascimento R."/>
            <person name="Salmon D."/>
            <person name="Silber A.M."/>
            <person name="Alves M."/>
            <person name="Oliveira M.F."/>
            <person name="Gondim K.C."/>
            <person name="Silva Neto M.A.C."/>
            <person name="Atella G.C."/>
            <person name="Araujo H."/>
            <person name="Dias F.S."/>
            <person name="Polycarpo C.R."/>
            <person name="Fampa P."/>
            <person name="Melo A.C."/>
            <person name="Tanaka A.S."/>
            <person name="Balczun C."/>
            <person name="Oliveira J.H.M."/>
            <person name="Goncalves R."/>
            <person name="Lazoski C."/>
            <person name="Pereira M.A."/>
            <person name="Rivera-Pomar R."/>
            <person name="Diambra L."/>
            <person name="Schaub G.A."/>
            <person name="Garcia E.S."/>
            <person name="Azambuja P."/>
            <person name="Braz G.R.C."/>
            <person name="Oliveira P.L."/>
        </authorList>
    </citation>
    <scope>NUCLEOTIDE SEQUENCE</scope>
</reference>
<keyword evidence="4" id="KW-0067">ATP-binding</keyword>
<organism evidence="8">
    <name type="scientific">Rhodnius prolixus</name>
    <name type="common">Triatomid bug</name>
    <dbReference type="NCBI Taxonomy" id="13249"/>
    <lineage>
        <taxon>Eukaryota</taxon>
        <taxon>Metazoa</taxon>
        <taxon>Ecdysozoa</taxon>
        <taxon>Arthropoda</taxon>
        <taxon>Hexapoda</taxon>
        <taxon>Insecta</taxon>
        <taxon>Pterygota</taxon>
        <taxon>Neoptera</taxon>
        <taxon>Paraneoptera</taxon>
        <taxon>Hemiptera</taxon>
        <taxon>Heteroptera</taxon>
        <taxon>Panheteroptera</taxon>
        <taxon>Cimicomorpha</taxon>
        <taxon>Reduviidae</taxon>
        <taxon>Triatominae</taxon>
        <taxon>Rhodnius</taxon>
    </lineage>
</organism>
<dbReference type="GO" id="GO:0000400">
    <property type="term" value="F:four-way junction DNA binding"/>
    <property type="evidence" value="ECO:0007669"/>
    <property type="project" value="TreeGrafter"/>
</dbReference>
<evidence type="ECO:0000313" key="10">
    <source>
        <dbReference type="Proteomes" id="UP000015103"/>
    </source>
</evidence>